<protein>
    <submittedName>
        <fullName evidence="3">Uncharacterized protein</fullName>
    </submittedName>
</protein>
<evidence type="ECO:0000313" key="4">
    <source>
        <dbReference type="Proteomes" id="UP000001695"/>
    </source>
</evidence>
<dbReference type="AlphaFoldDB" id="B2IDL1"/>
<dbReference type="Proteomes" id="UP000001695">
    <property type="component" value="Chromosome"/>
</dbReference>
<gene>
    <name evidence="3" type="ordered locus">Bind_1819</name>
</gene>
<dbReference type="RefSeq" id="WP_012384804.1">
    <property type="nucleotide sequence ID" value="NC_010581.1"/>
</dbReference>
<keyword evidence="2" id="KW-0732">Signal</keyword>
<keyword evidence="1" id="KW-0472">Membrane</keyword>
<proteinExistence type="predicted"/>
<reference evidence="4" key="1">
    <citation type="submission" date="2008-03" db="EMBL/GenBank/DDBJ databases">
        <title>Complete sequence of chromosome of Beijerinckia indica subsp. indica ATCC 9039.</title>
        <authorList>
            <consortium name="US DOE Joint Genome Institute"/>
            <person name="Copeland A."/>
            <person name="Lucas S."/>
            <person name="Lapidus A."/>
            <person name="Glavina del Rio T."/>
            <person name="Dalin E."/>
            <person name="Tice H."/>
            <person name="Bruce D."/>
            <person name="Goodwin L."/>
            <person name="Pitluck S."/>
            <person name="LaButti K."/>
            <person name="Schmutz J."/>
            <person name="Larimer F."/>
            <person name="Land M."/>
            <person name="Hauser L."/>
            <person name="Kyrpides N."/>
            <person name="Mikhailova N."/>
            <person name="Dunfield P.F."/>
            <person name="Dedysh S.N."/>
            <person name="Liesack W."/>
            <person name="Saw J.H."/>
            <person name="Alam M."/>
            <person name="Chen Y."/>
            <person name="Murrell J.C."/>
            <person name="Richardson P."/>
        </authorList>
    </citation>
    <scope>NUCLEOTIDE SEQUENCE [LARGE SCALE GENOMIC DNA]</scope>
    <source>
        <strain evidence="4">ATCC 9039 / DSM 1715 / NCIMB 8712</strain>
    </source>
</reference>
<dbReference type="EMBL" id="CP001016">
    <property type="protein sequence ID" value="ACB95447.1"/>
    <property type="molecule type" value="Genomic_DNA"/>
</dbReference>
<organism evidence="3 4">
    <name type="scientific">Beijerinckia indica subsp. indica (strain ATCC 9039 / DSM 1715 / NCIMB 8712)</name>
    <dbReference type="NCBI Taxonomy" id="395963"/>
    <lineage>
        <taxon>Bacteria</taxon>
        <taxon>Pseudomonadati</taxon>
        <taxon>Pseudomonadota</taxon>
        <taxon>Alphaproteobacteria</taxon>
        <taxon>Hyphomicrobiales</taxon>
        <taxon>Beijerinckiaceae</taxon>
        <taxon>Beijerinckia</taxon>
    </lineage>
</organism>
<evidence type="ECO:0000313" key="3">
    <source>
        <dbReference type="EMBL" id="ACB95447.1"/>
    </source>
</evidence>
<feature type="transmembrane region" description="Helical" evidence="1">
    <location>
        <begin position="39"/>
        <end position="58"/>
    </location>
</feature>
<dbReference type="eggNOG" id="ENOG503001S">
    <property type="taxonomic scope" value="Bacteria"/>
</dbReference>
<sequence>MKFKSLSKTVAVAGIVVGLALAGTAPSKAGDGGAIAAGVIGGLALGALAGSAAAGAYAPPPPPPYAAYAPPPPRVHCWREPREVWDPYIDDYVVRPVRVCD</sequence>
<feature type="chain" id="PRO_5002778913" evidence="2">
    <location>
        <begin position="30"/>
        <end position="101"/>
    </location>
</feature>
<keyword evidence="1" id="KW-1133">Transmembrane helix</keyword>
<reference evidence="3 4" key="2">
    <citation type="journal article" date="2010" name="J. Bacteriol.">
        <title>Complete genome sequence of Beijerinckia indica subsp. indica.</title>
        <authorList>
            <person name="Tamas I."/>
            <person name="Dedysh S.N."/>
            <person name="Liesack W."/>
            <person name="Stott M.B."/>
            <person name="Alam M."/>
            <person name="Murrell J.C."/>
            <person name="Dunfield P.F."/>
        </authorList>
    </citation>
    <scope>NUCLEOTIDE SEQUENCE [LARGE SCALE GENOMIC DNA]</scope>
    <source>
        <strain evidence="4">ATCC 9039 / DSM 1715 / NCIMB 8712</strain>
    </source>
</reference>
<keyword evidence="1" id="KW-0812">Transmembrane</keyword>
<evidence type="ECO:0000256" key="1">
    <source>
        <dbReference type="SAM" id="Phobius"/>
    </source>
</evidence>
<evidence type="ECO:0000256" key="2">
    <source>
        <dbReference type="SAM" id="SignalP"/>
    </source>
</evidence>
<keyword evidence="4" id="KW-1185">Reference proteome</keyword>
<feature type="signal peptide" evidence="2">
    <location>
        <begin position="1"/>
        <end position="29"/>
    </location>
</feature>
<dbReference type="HOGENOM" id="CLU_159800_1_1_5"/>
<dbReference type="KEGG" id="bid:Bind_1819"/>
<name>B2IDL1_BEII9</name>
<accession>B2IDL1</accession>